<accession>A0A1H2YG29</accession>
<keyword evidence="4" id="KW-1185">Reference proteome</keyword>
<keyword evidence="1" id="KW-0812">Transmembrane</keyword>
<proteinExistence type="predicted"/>
<protein>
    <recommendedName>
        <fullName evidence="5">VWFA domain-containing protein</fullName>
    </recommendedName>
</protein>
<dbReference type="SUPFAM" id="SSF53300">
    <property type="entry name" value="vWA-like"/>
    <property type="match status" value="1"/>
</dbReference>
<keyword evidence="1" id="KW-1133">Transmembrane helix</keyword>
<keyword evidence="2" id="KW-0732">Signal</keyword>
<organism evidence="3 4">
    <name type="scientific">Ruegeria halocynthiae</name>
    <dbReference type="NCBI Taxonomy" id="985054"/>
    <lineage>
        <taxon>Bacteria</taxon>
        <taxon>Pseudomonadati</taxon>
        <taxon>Pseudomonadota</taxon>
        <taxon>Alphaproteobacteria</taxon>
        <taxon>Rhodobacterales</taxon>
        <taxon>Roseobacteraceae</taxon>
        <taxon>Ruegeria</taxon>
    </lineage>
</organism>
<dbReference type="AlphaFoldDB" id="A0A1H2YG29"/>
<feature type="transmembrane region" description="Helical" evidence="1">
    <location>
        <begin position="187"/>
        <end position="209"/>
    </location>
</feature>
<dbReference type="EMBL" id="FNNP01000002">
    <property type="protein sequence ID" value="SDX04142.1"/>
    <property type="molecule type" value="Genomic_DNA"/>
</dbReference>
<evidence type="ECO:0008006" key="5">
    <source>
        <dbReference type="Google" id="ProtNLM"/>
    </source>
</evidence>
<name>A0A1H2YG29_9RHOB</name>
<keyword evidence="1" id="KW-0472">Membrane</keyword>
<feature type="signal peptide" evidence="2">
    <location>
        <begin position="1"/>
        <end position="22"/>
    </location>
</feature>
<evidence type="ECO:0000256" key="2">
    <source>
        <dbReference type="SAM" id="SignalP"/>
    </source>
</evidence>
<evidence type="ECO:0000256" key="1">
    <source>
        <dbReference type="SAM" id="Phobius"/>
    </source>
</evidence>
<dbReference type="InterPro" id="IPR036465">
    <property type="entry name" value="vWFA_dom_sf"/>
</dbReference>
<gene>
    <name evidence="3" type="ORF">SAMN05444358_102272</name>
</gene>
<dbReference type="InterPro" id="IPR010607">
    <property type="entry name" value="DUF1194"/>
</dbReference>
<dbReference type="Pfam" id="PF06707">
    <property type="entry name" value="DUF1194"/>
    <property type="match status" value="1"/>
</dbReference>
<dbReference type="STRING" id="985054.SAMN05444358_102272"/>
<dbReference type="Gene3D" id="3.40.50.410">
    <property type="entry name" value="von Willebrand factor, type A domain"/>
    <property type="match status" value="1"/>
</dbReference>
<reference evidence="4" key="1">
    <citation type="submission" date="2016-10" db="EMBL/GenBank/DDBJ databases">
        <authorList>
            <person name="Varghese N."/>
            <person name="Submissions S."/>
        </authorList>
    </citation>
    <scope>NUCLEOTIDE SEQUENCE [LARGE SCALE GENOMIC DNA]</scope>
    <source>
        <strain evidence="4">DSM 27839</strain>
    </source>
</reference>
<feature type="chain" id="PRO_5010357262" description="VWFA domain-containing protein" evidence="2">
    <location>
        <begin position="23"/>
        <end position="245"/>
    </location>
</feature>
<sequence length="245" mass="26718">MQRLALMLTVLVLSWAANPSRAQVSVDIELVIAIDTSVSVSDQEFALQLLGVADAMRGPLVQEAITSMPDGLAVTVMEWSYGHLNRPVLPWFHLRTANDSFAFANHVEQVQRNGGGRATAIGEAITRATELLNNNNFAGLFRKIDISGDARNNSGVNPLVPRQIAIDQGITINGLAILTSDRELGTYYSTFVAGGAGSFVMAISSSGSIRNAMRRKLERELQFQLSHTNPDPFVQKARMSFDEDQ</sequence>
<dbReference type="Proteomes" id="UP000183400">
    <property type="component" value="Unassembled WGS sequence"/>
</dbReference>
<evidence type="ECO:0000313" key="4">
    <source>
        <dbReference type="Proteomes" id="UP000183400"/>
    </source>
</evidence>
<evidence type="ECO:0000313" key="3">
    <source>
        <dbReference type="EMBL" id="SDX04142.1"/>
    </source>
</evidence>